<proteinExistence type="predicted"/>
<feature type="compositionally biased region" description="Low complexity" evidence="1">
    <location>
        <begin position="42"/>
        <end position="56"/>
    </location>
</feature>
<protein>
    <recommendedName>
        <fullName evidence="5">DUF4168 domain-containing protein</fullName>
    </recommendedName>
</protein>
<keyword evidence="4" id="KW-1185">Reference proteome</keyword>
<organism evidence="3 4">
    <name type="scientific">Flavobacterium chungbukense</name>
    <dbReference type="NCBI Taxonomy" id="877464"/>
    <lineage>
        <taxon>Bacteria</taxon>
        <taxon>Pseudomonadati</taxon>
        <taxon>Bacteroidota</taxon>
        <taxon>Flavobacteriia</taxon>
        <taxon>Flavobacteriales</taxon>
        <taxon>Flavobacteriaceae</taxon>
        <taxon>Flavobacterium</taxon>
    </lineage>
</organism>
<feature type="compositionally biased region" description="Basic and acidic residues" evidence="1">
    <location>
        <begin position="160"/>
        <end position="179"/>
    </location>
</feature>
<evidence type="ECO:0008006" key="5">
    <source>
        <dbReference type="Google" id="ProtNLM"/>
    </source>
</evidence>
<feature type="region of interest" description="Disordered" evidence="1">
    <location>
        <begin position="150"/>
        <end position="179"/>
    </location>
</feature>
<dbReference type="RefSeq" id="WP_229349211.1">
    <property type="nucleotide sequence ID" value="NZ_BAABAO010000013.1"/>
</dbReference>
<feature type="chain" id="PRO_5046534819" description="DUF4168 domain-containing protein" evidence="2">
    <location>
        <begin position="22"/>
        <end position="179"/>
    </location>
</feature>
<comment type="caution">
    <text evidence="3">The sequence shown here is derived from an EMBL/GenBank/DDBJ whole genome shotgun (WGS) entry which is preliminary data.</text>
</comment>
<sequence>MKPIQTLFILVFSLFCFSASAQYGGYNNGYGNGYGRGGGMGMDRSMMGGQQQGTPSKPKETPPEETAAIVVEQMKPQVNLDELQAIAITNVLAESIREQGILLKNESSSQDQKIEQIKALRENTDKRITAFLNPDQVEKYKTFMDTLKEVKKPKSKKKKDKDSKETKEVKENTDTKISE</sequence>
<reference evidence="4" key="1">
    <citation type="journal article" date="2019" name="Int. J. Syst. Evol. Microbiol.">
        <title>The Global Catalogue of Microorganisms (GCM) 10K type strain sequencing project: providing services to taxonomists for standard genome sequencing and annotation.</title>
        <authorList>
            <consortium name="The Broad Institute Genomics Platform"/>
            <consortium name="The Broad Institute Genome Sequencing Center for Infectious Disease"/>
            <person name="Wu L."/>
            <person name="Ma J."/>
        </authorList>
    </citation>
    <scope>NUCLEOTIDE SEQUENCE [LARGE SCALE GENOMIC DNA]</scope>
    <source>
        <strain evidence="4">JCM 17386</strain>
    </source>
</reference>
<evidence type="ECO:0000313" key="3">
    <source>
        <dbReference type="EMBL" id="GAA4139088.1"/>
    </source>
</evidence>
<feature type="region of interest" description="Disordered" evidence="1">
    <location>
        <begin position="41"/>
        <end position="62"/>
    </location>
</feature>
<name>A0ABP7YPT6_9FLAO</name>
<dbReference type="Proteomes" id="UP001501333">
    <property type="component" value="Unassembled WGS sequence"/>
</dbReference>
<evidence type="ECO:0000256" key="1">
    <source>
        <dbReference type="SAM" id="MobiDB-lite"/>
    </source>
</evidence>
<accession>A0ABP7YPT6</accession>
<dbReference type="EMBL" id="BAABAO010000013">
    <property type="protein sequence ID" value="GAA4139088.1"/>
    <property type="molecule type" value="Genomic_DNA"/>
</dbReference>
<evidence type="ECO:0000313" key="4">
    <source>
        <dbReference type="Proteomes" id="UP001501333"/>
    </source>
</evidence>
<feature type="signal peptide" evidence="2">
    <location>
        <begin position="1"/>
        <end position="21"/>
    </location>
</feature>
<evidence type="ECO:0000256" key="2">
    <source>
        <dbReference type="SAM" id="SignalP"/>
    </source>
</evidence>
<gene>
    <name evidence="3" type="ORF">GCM10022250_38360</name>
</gene>
<keyword evidence="2" id="KW-0732">Signal</keyword>